<keyword evidence="4" id="KW-1185">Reference proteome</keyword>
<gene>
    <name evidence="3" type="ordered locus">NSE_0472</name>
</gene>
<dbReference type="Gene3D" id="3.40.50.1820">
    <property type="entry name" value="alpha/beta hydrolase"/>
    <property type="match status" value="1"/>
</dbReference>
<evidence type="ECO:0000259" key="2">
    <source>
        <dbReference type="Pfam" id="PF12146"/>
    </source>
</evidence>
<dbReference type="STRING" id="222891.NSE_0472"/>
<dbReference type="HOGENOM" id="CLU_066961_0_0_5"/>
<dbReference type="InterPro" id="IPR022742">
    <property type="entry name" value="Hydrolase_4"/>
</dbReference>
<dbReference type="InterPro" id="IPR052382">
    <property type="entry name" value="ABHD10_acyl-thioesterase"/>
</dbReference>
<dbReference type="InterPro" id="IPR029058">
    <property type="entry name" value="AB_hydrolase_fold"/>
</dbReference>
<dbReference type="PANTHER" id="PTHR16138:SF7">
    <property type="entry name" value="PALMITOYL-PROTEIN THIOESTERASE ABHD10, MITOCHONDRIAL"/>
    <property type="match status" value="1"/>
</dbReference>
<dbReference type="AlphaFoldDB" id="Q2GDT9"/>
<proteinExistence type="predicted"/>
<reference evidence="3 4" key="1">
    <citation type="journal article" date="2006" name="PLoS Genet.">
        <title>Comparative genomics of emerging human ehrlichiosis agents.</title>
        <authorList>
            <person name="Dunning Hotopp J.C."/>
            <person name="Lin M."/>
            <person name="Madupu R."/>
            <person name="Crabtree J."/>
            <person name="Angiuoli S.V."/>
            <person name="Eisen J.A."/>
            <person name="Seshadri R."/>
            <person name="Ren Q."/>
            <person name="Wu M."/>
            <person name="Utterback T.R."/>
            <person name="Smith S."/>
            <person name="Lewis M."/>
            <person name="Khouri H."/>
            <person name="Zhang C."/>
            <person name="Niu H."/>
            <person name="Lin Q."/>
            <person name="Ohashi N."/>
            <person name="Zhi N."/>
            <person name="Nelson W."/>
            <person name="Brinkac L.M."/>
            <person name="Dodson R.J."/>
            <person name="Rosovitz M.J."/>
            <person name="Sundaram J."/>
            <person name="Daugherty S.C."/>
            <person name="Davidsen T."/>
            <person name="Durkin A.S."/>
            <person name="Gwinn M."/>
            <person name="Haft D.H."/>
            <person name="Selengut J.D."/>
            <person name="Sullivan S.A."/>
            <person name="Zafar N."/>
            <person name="Zhou L."/>
            <person name="Benahmed F."/>
            <person name="Forberger H."/>
            <person name="Halpin R."/>
            <person name="Mulligan S."/>
            <person name="Robinson J."/>
            <person name="White O."/>
            <person name="Rikihisa Y."/>
            <person name="Tettelin H."/>
        </authorList>
    </citation>
    <scope>NUCLEOTIDE SEQUENCE [LARGE SCALE GENOMIC DNA]</scope>
    <source>
        <strain evidence="4">ATCC VR-367 / Miyayama</strain>
    </source>
</reference>
<evidence type="ECO:0000313" key="4">
    <source>
        <dbReference type="Proteomes" id="UP000001942"/>
    </source>
</evidence>
<dbReference type="Pfam" id="PF12146">
    <property type="entry name" value="Hydrolase_4"/>
    <property type="match status" value="1"/>
</dbReference>
<sequence>MLFSFRKRQVKIARFSQIGYLMSTQYLSTLTGKIAYQTFAGPSDDGILFMCGRASDMTSTKSEHLRLFCEENGITFTRFDYFGHGLSDGDFQEGSISIWTQNALEVLENVTTGKQILIGSSMSGWMMFALAKALPERVKGLIGIAAAPDFTADLDKQFTPETRQKLIEQGYFIFSFENGRELLVTKAFLEDGKKNLILDKKLSISCPVILLHGLADYIVSYQKSIELLEHVDAPYAEVRLLRDADHRMNDPISLTVLEEAIAQMRRPHSFRPQESKSAD</sequence>
<dbReference type="EMBL" id="CP000237">
    <property type="protein sequence ID" value="ABD46415.1"/>
    <property type="molecule type" value="Genomic_DNA"/>
</dbReference>
<accession>Q2GDT9</accession>
<dbReference type="GO" id="GO:0008474">
    <property type="term" value="F:palmitoyl-(protein) hydrolase activity"/>
    <property type="evidence" value="ECO:0007669"/>
    <property type="project" value="TreeGrafter"/>
</dbReference>
<evidence type="ECO:0000313" key="3">
    <source>
        <dbReference type="EMBL" id="ABD46415.1"/>
    </source>
</evidence>
<dbReference type="PANTHER" id="PTHR16138">
    <property type="entry name" value="MYCOPHENOLIC ACID ACYL-GLUCURONIDE ESTERASE, MITOCHONDRIAL"/>
    <property type="match status" value="1"/>
</dbReference>
<dbReference type="Proteomes" id="UP000001942">
    <property type="component" value="Chromosome"/>
</dbReference>
<dbReference type="GO" id="GO:0004553">
    <property type="term" value="F:hydrolase activity, hydrolyzing O-glycosyl compounds"/>
    <property type="evidence" value="ECO:0007669"/>
    <property type="project" value="TreeGrafter"/>
</dbReference>
<dbReference type="KEGG" id="nse:NSE_0472"/>
<feature type="domain" description="Serine aminopeptidase S33" evidence="2">
    <location>
        <begin position="59"/>
        <end position="151"/>
    </location>
</feature>
<name>Q2GDT9_EHRS3</name>
<dbReference type="eggNOG" id="COG1073">
    <property type="taxonomic scope" value="Bacteria"/>
</dbReference>
<dbReference type="SUPFAM" id="SSF53474">
    <property type="entry name" value="alpha/beta-Hydrolases"/>
    <property type="match status" value="1"/>
</dbReference>
<evidence type="ECO:0000256" key="1">
    <source>
        <dbReference type="ARBA" id="ARBA00022801"/>
    </source>
</evidence>
<protein>
    <submittedName>
        <fullName evidence="3">Hydrolase</fullName>
    </submittedName>
</protein>
<organism evidence="3 4">
    <name type="scientific">Ehrlichia sennetsu (strain ATCC VR-367 / Miyayama)</name>
    <name type="common">Neorickettsia sennetsu</name>
    <dbReference type="NCBI Taxonomy" id="222891"/>
    <lineage>
        <taxon>Bacteria</taxon>
        <taxon>Pseudomonadati</taxon>
        <taxon>Pseudomonadota</taxon>
        <taxon>Alphaproteobacteria</taxon>
        <taxon>Rickettsiales</taxon>
        <taxon>Anaplasmataceae</taxon>
        <taxon>Ehrlichia</taxon>
    </lineage>
</organism>
<keyword evidence="1 3" id="KW-0378">Hydrolase</keyword>